<sequence length="212" mass="23815">MDWTPDLNTWETTDFLVDEDNNPTVDQPDLFNTIYQPSIGWEPMARNLIPQQVSMAPGILPAAASAHRSNDQRTNRHGTANGVPLETTFDHQYSMGGPGVPMPGFPRTETMGLSPYELDMAPSHQTLASEEKSQQHPAPRKSNKSTVTEKPLRCGWIGCTHRGTFGRKPELMRHIELIHVSPGSEQCSICGKFFNRKDNLGEHVRRMHTDRL</sequence>
<evidence type="ECO:0000313" key="4">
    <source>
        <dbReference type="EMBL" id="KAF9892673.1"/>
    </source>
</evidence>
<dbReference type="PROSITE" id="PS50157">
    <property type="entry name" value="ZINC_FINGER_C2H2_2"/>
    <property type="match status" value="1"/>
</dbReference>
<protein>
    <recommendedName>
        <fullName evidence="3">C2H2-type domain-containing protein</fullName>
    </recommendedName>
</protein>
<feature type="region of interest" description="Disordered" evidence="2">
    <location>
        <begin position="64"/>
        <end position="83"/>
    </location>
</feature>
<dbReference type="GO" id="GO:0008270">
    <property type="term" value="F:zinc ion binding"/>
    <property type="evidence" value="ECO:0007669"/>
    <property type="project" value="UniProtKB-KW"/>
</dbReference>
<keyword evidence="5" id="KW-1185">Reference proteome</keyword>
<evidence type="ECO:0000256" key="2">
    <source>
        <dbReference type="SAM" id="MobiDB-lite"/>
    </source>
</evidence>
<dbReference type="Proteomes" id="UP001194746">
    <property type="component" value="Unassembled WGS sequence"/>
</dbReference>
<dbReference type="InterPro" id="IPR013087">
    <property type="entry name" value="Znf_C2H2_type"/>
</dbReference>
<name>A0AAD4CUH7_ASPNN</name>
<keyword evidence="1" id="KW-0863">Zinc-finger</keyword>
<evidence type="ECO:0000259" key="3">
    <source>
        <dbReference type="PROSITE" id="PS50157"/>
    </source>
</evidence>
<dbReference type="Pfam" id="PF00096">
    <property type="entry name" value="zf-C2H2"/>
    <property type="match status" value="1"/>
</dbReference>
<dbReference type="InterPro" id="IPR036236">
    <property type="entry name" value="Znf_C2H2_sf"/>
</dbReference>
<feature type="domain" description="C2H2-type" evidence="3">
    <location>
        <begin position="185"/>
        <end position="212"/>
    </location>
</feature>
<dbReference type="SUPFAM" id="SSF57667">
    <property type="entry name" value="beta-beta-alpha zinc fingers"/>
    <property type="match status" value="1"/>
</dbReference>
<accession>A0AAD4CUH7</accession>
<keyword evidence="1" id="KW-0479">Metal-binding</keyword>
<evidence type="ECO:0000313" key="5">
    <source>
        <dbReference type="Proteomes" id="UP001194746"/>
    </source>
</evidence>
<dbReference type="PROSITE" id="PS00028">
    <property type="entry name" value="ZINC_FINGER_C2H2_1"/>
    <property type="match status" value="1"/>
</dbReference>
<gene>
    <name evidence="4" type="ORF">FE257_001075</name>
</gene>
<reference evidence="4" key="2">
    <citation type="submission" date="2020-02" db="EMBL/GenBank/DDBJ databases">
        <authorList>
            <person name="Gilchrist C.L.M."/>
            <person name="Chooi Y.-H."/>
        </authorList>
    </citation>
    <scope>NUCLEOTIDE SEQUENCE</scope>
    <source>
        <strain evidence="4">MST-FP2251</strain>
    </source>
</reference>
<evidence type="ECO:0000256" key="1">
    <source>
        <dbReference type="PROSITE-ProRule" id="PRU00042"/>
    </source>
</evidence>
<organism evidence="4 5">
    <name type="scientific">Aspergillus nanangensis</name>
    <dbReference type="NCBI Taxonomy" id="2582783"/>
    <lineage>
        <taxon>Eukaryota</taxon>
        <taxon>Fungi</taxon>
        <taxon>Dikarya</taxon>
        <taxon>Ascomycota</taxon>
        <taxon>Pezizomycotina</taxon>
        <taxon>Eurotiomycetes</taxon>
        <taxon>Eurotiomycetidae</taxon>
        <taxon>Eurotiales</taxon>
        <taxon>Aspergillaceae</taxon>
        <taxon>Aspergillus</taxon>
        <taxon>Aspergillus subgen. Circumdati</taxon>
    </lineage>
</organism>
<reference evidence="4" key="1">
    <citation type="journal article" date="2019" name="Beilstein J. Org. Chem.">
        <title>Nanangenines: drimane sesquiterpenoids as the dominant metabolite cohort of a novel Australian fungus, Aspergillus nanangensis.</title>
        <authorList>
            <person name="Lacey H.J."/>
            <person name="Gilchrist C.L.M."/>
            <person name="Crombie A."/>
            <person name="Kalaitzis J.A."/>
            <person name="Vuong D."/>
            <person name="Rutledge P.J."/>
            <person name="Turner P."/>
            <person name="Pitt J.I."/>
            <person name="Lacey E."/>
            <person name="Chooi Y.H."/>
            <person name="Piggott A.M."/>
        </authorList>
    </citation>
    <scope>NUCLEOTIDE SEQUENCE</scope>
    <source>
        <strain evidence="4">MST-FP2251</strain>
    </source>
</reference>
<dbReference type="AlphaFoldDB" id="A0AAD4CUH7"/>
<comment type="caution">
    <text evidence="4">The sequence shown here is derived from an EMBL/GenBank/DDBJ whole genome shotgun (WGS) entry which is preliminary data.</text>
</comment>
<keyword evidence="1" id="KW-0862">Zinc</keyword>
<proteinExistence type="predicted"/>
<dbReference type="EMBL" id="VCAU01000011">
    <property type="protein sequence ID" value="KAF9892673.1"/>
    <property type="molecule type" value="Genomic_DNA"/>
</dbReference>
<dbReference type="Gene3D" id="3.30.160.60">
    <property type="entry name" value="Classic Zinc Finger"/>
    <property type="match status" value="2"/>
</dbReference>
<dbReference type="SMART" id="SM00355">
    <property type="entry name" value="ZnF_C2H2"/>
    <property type="match status" value="2"/>
</dbReference>
<feature type="region of interest" description="Disordered" evidence="2">
    <location>
        <begin position="125"/>
        <end position="147"/>
    </location>
</feature>